<dbReference type="EMBL" id="RJVU01048406">
    <property type="protein sequence ID" value="ROL43226.1"/>
    <property type="molecule type" value="Genomic_DNA"/>
</dbReference>
<feature type="region of interest" description="Disordered" evidence="1">
    <location>
        <begin position="1"/>
        <end position="61"/>
    </location>
</feature>
<proteinExistence type="predicted"/>
<dbReference type="AlphaFoldDB" id="A0A3N0YAG9"/>
<sequence>MMASLPLGKAEQYVEGEGKKRPAERSMEVQGLPLTLVSPTGKQATPHLPAKTFANQQGPRDCSRQMTMEETEYEEHLQQQGKADTELHAIL</sequence>
<protein>
    <submittedName>
        <fullName evidence="2">Uncharacterized protein</fullName>
    </submittedName>
</protein>
<keyword evidence="3" id="KW-1185">Reference proteome</keyword>
<reference evidence="2 3" key="1">
    <citation type="submission" date="2018-10" db="EMBL/GenBank/DDBJ databases">
        <title>Genome assembly for a Yunnan-Guizhou Plateau 3E fish, Anabarilius grahami (Regan), and its evolutionary and genetic applications.</title>
        <authorList>
            <person name="Jiang W."/>
        </authorList>
    </citation>
    <scope>NUCLEOTIDE SEQUENCE [LARGE SCALE GENOMIC DNA]</scope>
    <source>
        <strain evidence="2">AG-KIZ</strain>
        <tissue evidence="2">Muscle</tissue>
    </source>
</reference>
<feature type="compositionally biased region" description="Basic and acidic residues" evidence="1">
    <location>
        <begin position="16"/>
        <end position="27"/>
    </location>
</feature>
<accession>A0A3N0YAG9</accession>
<gene>
    <name evidence="2" type="ORF">DPX16_17047</name>
</gene>
<evidence type="ECO:0000313" key="2">
    <source>
        <dbReference type="EMBL" id="ROL43226.1"/>
    </source>
</evidence>
<organism evidence="2 3">
    <name type="scientific">Anabarilius grahami</name>
    <name type="common">Kanglang fish</name>
    <name type="synonym">Barilius grahami</name>
    <dbReference type="NCBI Taxonomy" id="495550"/>
    <lineage>
        <taxon>Eukaryota</taxon>
        <taxon>Metazoa</taxon>
        <taxon>Chordata</taxon>
        <taxon>Craniata</taxon>
        <taxon>Vertebrata</taxon>
        <taxon>Euteleostomi</taxon>
        <taxon>Actinopterygii</taxon>
        <taxon>Neopterygii</taxon>
        <taxon>Teleostei</taxon>
        <taxon>Ostariophysi</taxon>
        <taxon>Cypriniformes</taxon>
        <taxon>Xenocyprididae</taxon>
        <taxon>Xenocypridinae</taxon>
        <taxon>Xenocypridinae incertae sedis</taxon>
        <taxon>Anabarilius</taxon>
    </lineage>
</organism>
<name>A0A3N0YAG9_ANAGA</name>
<evidence type="ECO:0000313" key="3">
    <source>
        <dbReference type="Proteomes" id="UP000281406"/>
    </source>
</evidence>
<comment type="caution">
    <text evidence="2">The sequence shown here is derived from an EMBL/GenBank/DDBJ whole genome shotgun (WGS) entry which is preliminary data.</text>
</comment>
<evidence type="ECO:0000256" key="1">
    <source>
        <dbReference type="SAM" id="MobiDB-lite"/>
    </source>
</evidence>
<dbReference type="Proteomes" id="UP000281406">
    <property type="component" value="Unassembled WGS sequence"/>
</dbReference>